<dbReference type="Proteomes" id="UP000503540">
    <property type="component" value="Chromosome"/>
</dbReference>
<name>A0A6G9YA19_9NOCA</name>
<evidence type="ECO:0000313" key="1">
    <source>
        <dbReference type="EMBL" id="QIS10004.1"/>
    </source>
</evidence>
<dbReference type="EMBL" id="CP046172">
    <property type="protein sequence ID" value="QIS10004.1"/>
    <property type="molecule type" value="Genomic_DNA"/>
</dbReference>
<gene>
    <name evidence="1" type="ORF">F5544_10530</name>
</gene>
<dbReference type="RefSeq" id="WP_203217524.1">
    <property type="nucleotide sequence ID" value="NZ_CP046172.1"/>
</dbReference>
<evidence type="ECO:0000313" key="2">
    <source>
        <dbReference type="Proteomes" id="UP000503540"/>
    </source>
</evidence>
<protein>
    <submittedName>
        <fullName evidence="1">Antibiotic biosynthesis protein</fullName>
    </submittedName>
</protein>
<reference evidence="1 2" key="1">
    <citation type="journal article" date="2019" name="ACS Chem. Biol.">
        <title>Identification and Mobilization of a Cryptic Antibiotic Biosynthesis Gene Locus from a Human-Pathogenic Nocardia Isolate.</title>
        <authorList>
            <person name="Herisse M."/>
            <person name="Ishida K."/>
            <person name="Porter J.L."/>
            <person name="Howden B."/>
            <person name="Hertweck C."/>
            <person name="Stinear T.P."/>
            <person name="Pidot S.J."/>
        </authorList>
    </citation>
    <scope>NUCLEOTIDE SEQUENCE [LARGE SCALE GENOMIC DNA]</scope>
    <source>
        <strain evidence="1 2">AUSMDU00012717</strain>
    </source>
</reference>
<organism evidence="1 2">
    <name type="scientific">Nocardia arthritidis</name>
    <dbReference type="NCBI Taxonomy" id="228602"/>
    <lineage>
        <taxon>Bacteria</taxon>
        <taxon>Bacillati</taxon>
        <taxon>Actinomycetota</taxon>
        <taxon>Actinomycetes</taxon>
        <taxon>Mycobacteriales</taxon>
        <taxon>Nocardiaceae</taxon>
        <taxon>Nocardia</taxon>
    </lineage>
</organism>
<proteinExistence type="predicted"/>
<accession>A0A6G9YA19</accession>
<dbReference type="AlphaFoldDB" id="A0A6G9YA19"/>
<dbReference type="InterPro" id="IPR049735">
    <property type="entry name" value="NovE/LmbU-like"/>
</dbReference>
<keyword evidence="2" id="KW-1185">Reference proteome</keyword>
<sequence>MTPTETTSDLNTTEQGNHQILMTRVGLQINKRLTFETWERAGVRLSGVVDSSTWCLGDWLVYGKHYFPDRYHRAIRAAGLQYQTLRNYAWVSRRFPLERRRPQLSFQHHAEVASLPIEEQDWWLDRAEQGMWTTKQLRNHIRDEQNGIEQKENKKDQVGVAIAHIPIASSRLRPWRKAAEYMGIDFDEWVMMVLDRAAEQTFDQHAAVIPG</sequence>
<dbReference type="NCBIfam" id="NF038070">
    <property type="entry name" value="LmbU_fam_TF"/>
    <property type="match status" value="1"/>
</dbReference>
<dbReference type="KEGG" id="nah:F5544_10530"/>